<evidence type="ECO:0000313" key="5">
    <source>
        <dbReference type="Proteomes" id="UP000292052"/>
    </source>
</evidence>
<dbReference type="InterPro" id="IPR011009">
    <property type="entry name" value="Kinase-like_dom_sf"/>
</dbReference>
<evidence type="ECO:0000256" key="2">
    <source>
        <dbReference type="SAM" id="Phobius"/>
    </source>
</evidence>
<keyword evidence="5" id="KW-1185">Reference proteome</keyword>
<proteinExistence type="predicted"/>
<feature type="non-terminal residue" evidence="4">
    <location>
        <position position="1"/>
    </location>
</feature>
<keyword evidence="4" id="KW-0808">Transferase</keyword>
<dbReference type="Proteomes" id="UP000292052">
    <property type="component" value="Unassembled WGS sequence"/>
</dbReference>
<dbReference type="Gene3D" id="3.30.200.20">
    <property type="entry name" value="Phosphorylase Kinase, domain 1"/>
    <property type="match status" value="1"/>
</dbReference>
<dbReference type="OrthoDB" id="4062651at2759"/>
<reference evidence="4 5" key="1">
    <citation type="submission" date="2017-03" db="EMBL/GenBank/DDBJ databases">
        <title>Genome of the blue death feigning beetle - Asbolus verrucosus.</title>
        <authorList>
            <person name="Rider S.D."/>
        </authorList>
    </citation>
    <scope>NUCLEOTIDE SEQUENCE [LARGE SCALE GENOMIC DNA]</scope>
    <source>
        <strain evidence="4">Butters</strain>
        <tissue evidence="4">Head and leg muscle</tissue>
    </source>
</reference>
<sequence>YDLLYFIGKGSFGTVVKGKHEGNLVAVKVIKLQNSTDKDKINEYNALNLAHENVIKTIDVIINNNEKYGLILMEYHKNSRNLQTILNDTNFSLNRSTIILNQKIFYFAIINVRFVILVILYRNLTPLQ</sequence>
<dbReference type="GO" id="GO:0005524">
    <property type="term" value="F:ATP binding"/>
    <property type="evidence" value="ECO:0007669"/>
    <property type="project" value="UniProtKB-UniRule"/>
</dbReference>
<feature type="transmembrane region" description="Helical" evidence="2">
    <location>
        <begin position="104"/>
        <end position="124"/>
    </location>
</feature>
<dbReference type="PROSITE" id="PS50011">
    <property type="entry name" value="PROTEIN_KINASE_DOM"/>
    <property type="match status" value="1"/>
</dbReference>
<dbReference type="Pfam" id="PF00069">
    <property type="entry name" value="Pkinase"/>
    <property type="match status" value="1"/>
</dbReference>
<dbReference type="GO" id="GO:0004672">
    <property type="term" value="F:protein kinase activity"/>
    <property type="evidence" value="ECO:0007669"/>
    <property type="project" value="InterPro"/>
</dbReference>
<evidence type="ECO:0000256" key="1">
    <source>
        <dbReference type="PROSITE-ProRule" id="PRU10141"/>
    </source>
</evidence>
<gene>
    <name evidence="4" type="ORF">BDFB_002784</name>
</gene>
<organism evidence="4 5">
    <name type="scientific">Asbolus verrucosus</name>
    <name type="common">Desert ironclad beetle</name>
    <dbReference type="NCBI Taxonomy" id="1661398"/>
    <lineage>
        <taxon>Eukaryota</taxon>
        <taxon>Metazoa</taxon>
        <taxon>Ecdysozoa</taxon>
        <taxon>Arthropoda</taxon>
        <taxon>Hexapoda</taxon>
        <taxon>Insecta</taxon>
        <taxon>Pterygota</taxon>
        <taxon>Neoptera</taxon>
        <taxon>Endopterygota</taxon>
        <taxon>Coleoptera</taxon>
        <taxon>Polyphaga</taxon>
        <taxon>Cucujiformia</taxon>
        <taxon>Tenebrionidae</taxon>
        <taxon>Pimeliinae</taxon>
        <taxon>Asbolus</taxon>
    </lineage>
</organism>
<keyword evidence="2" id="KW-1133">Transmembrane helix</keyword>
<dbReference type="EMBL" id="QDEB01059639">
    <property type="protein sequence ID" value="RZC36702.1"/>
    <property type="molecule type" value="Genomic_DNA"/>
</dbReference>
<dbReference type="SUPFAM" id="SSF56112">
    <property type="entry name" value="Protein kinase-like (PK-like)"/>
    <property type="match status" value="1"/>
</dbReference>
<dbReference type="InterPro" id="IPR000719">
    <property type="entry name" value="Prot_kinase_dom"/>
</dbReference>
<keyword evidence="1" id="KW-0067">ATP-binding</keyword>
<keyword evidence="2" id="KW-0812">Transmembrane</keyword>
<evidence type="ECO:0000259" key="3">
    <source>
        <dbReference type="PROSITE" id="PS50011"/>
    </source>
</evidence>
<protein>
    <submittedName>
        <fullName evidence="4">Serine/threonine-protein kinase mos</fullName>
    </submittedName>
</protein>
<keyword evidence="4" id="KW-0418">Kinase</keyword>
<dbReference type="PROSITE" id="PS00107">
    <property type="entry name" value="PROTEIN_KINASE_ATP"/>
    <property type="match status" value="1"/>
</dbReference>
<name>A0A482VUW0_ASBVE</name>
<keyword evidence="1" id="KW-0547">Nucleotide-binding</keyword>
<dbReference type="InterPro" id="IPR017441">
    <property type="entry name" value="Protein_kinase_ATP_BS"/>
</dbReference>
<feature type="non-terminal residue" evidence="4">
    <location>
        <position position="128"/>
    </location>
</feature>
<feature type="binding site" evidence="1">
    <location>
        <position position="28"/>
    </location>
    <ligand>
        <name>ATP</name>
        <dbReference type="ChEBI" id="CHEBI:30616"/>
    </ligand>
</feature>
<evidence type="ECO:0000313" key="4">
    <source>
        <dbReference type="EMBL" id="RZC36702.1"/>
    </source>
</evidence>
<dbReference type="AlphaFoldDB" id="A0A482VUW0"/>
<keyword evidence="2" id="KW-0472">Membrane</keyword>
<feature type="domain" description="Protein kinase" evidence="3">
    <location>
        <begin position="1"/>
        <end position="128"/>
    </location>
</feature>
<comment type="caution">
    <text evidence="4">The sequence shown here is derived from an EMBL/GenBank/DDBJ whole genome shotgun (WGS) entry which is preliminary data.</text>
</comment>
<dbReference type="STRING" id="1661398.A0A482VUW0"/>
<accession>A0A482VUW0</accession>